<accession>A0A1X9SJE4</accession>
<dbReference type="OrthoDB" id="20223at10239"/>
<dbReference type="RefSeq" id="YP_009362567.1">
    <property type="nucleotide sequence ID" value="NC_034620.1"/>
</dbReference>
<dbReference type="KEGG" id="vg:32878394"/>
<dbReference type="Proteomes" id="UP000202761">
    <property type="component" value="Segment"/>
</dbReference>
<evidence type="ECO:0000313" key="4">
    <source>
        <dbReference type="Proteomes" id="UP000202761"/>
    </source>
</evidence>
<organism evidence="3 4">
    <name type="scientific">Sulfolobus islandicus rod-shaped virus 9</name>
    <dbReference type="NCBI Taxonomy" id="1983552"/>
    <lineage>
        <taxon>Viruses</taxon>
        <taxon>Adnaviria</taxon>
        <taxon>Zilligvirae</taxon>
        <taxon>Taleaviricota</taxon>
        <taxon>Tokiviricetes</taxon>
        <taxon>Ligamenvirales</taxon>
        <taxon>Rudiviridae</taxon>
        <taxon>Usarudivirus</taxon>
        <taxon>Usarudivirus aestus</taxon>
        <taxon>Usarudivirus SIRV9</taxon>
    </lineage>
</organism>
<reference evidence="3 4" key="1">
    <citation type="journal article" date="2017" name="Viruses">
        <title>Differentiation and structure in Sulfolobus islandicus rod-shaped virus populations.</title>
        <authorList>
            <person name="Bautista M.A."/>
            <person name="Black J.A."/>
            <person name="Youngblut N.D."/>
            <person name="Whitaker R.J."/>
        </authorList>
    </citation>
    <scope>NUCLEOTIDE SEQUENCE [LARGE SCALE GENOMIC DNA]</scope>
</reference>
<sequence length="90" mass="11322">MKKQRNKYIELRIPSKYKNVFYEKRELIKQEIDRILNSQREFKEIESNEIYDERVFFTIDELYYQKLKELANKYNMKISKLIRSIFFKLI</sequence>
<feature type="domain" description="Predicted DNA-binding protein ribbon-helix-helix" evidence="2">
    <location>
        <begin position="53"/>
        <end position="83"/>
    </location>
</feature>
<dbReference type="InterPro" id="IPR038733">
    <property type="entry name" value="Predicted_DNA_bind_prot_RHH"/>
</dbReference>
<dbReference type="GeneID" id="32878394"/>
<dbReference type="EMBL" id="KY744228">
    <property type="protein sequence ID" value="ARQ96363.1"/>
    <property type="molecule type" value="Genomic_DNA"/>
</dbReference>
<keyword evidence="4" id="KW-1185">Reference proteome</keyword>
<feature type="coiled-coil region" evidence="1">
    <location>
        <begin position="28"/>
        <end position="84"/>
    </location>
</feature>
<protein>
    <recommendedName>
        <fullName evidence="2">Predicted DNA-binding protein ribbon-helix-helix domain-containing protein</fullName>
    </recommendedName>
</protein>
<evidence type="ECO:0000259" key="2">
    <source>
        <dbReference type="Pfam" id="PF12651"/>
    </source>
</evidence>
<name>A0A1X9SJE4_9VIRU</name>
<keyword evidence="1" id="KW-0175">Coiled coil</keyword>
<dbReference type="Pfam" id="PF12651">
    <property type="entry name" value="RHH_3"/>
    <property type="match status" value="1"/>
</dbReference>
<proteinExistence type="predicted"/>
<evidence type="ECO:0000313" key="3">
    <source>
        <dbReference type="EMBL" id="ARQ96363.1"/>
    </source>
</evidence>
<evidence type="ECO:0000256" key="1">
    <source>
        <dbReference type="SAM" id="Coils"/>
    </source>
</evidence>